<organism evidence="2 3">
    <name type="scientific">Gardnerella vaginalis</name>
    <dbReference type="NCBI Taxonomy" id="2702"/>
    <lineage>
        <taxon>Bacteria</taxon>
        <taxon>Bacillati</taxon>
        <taxon>Actinomycetota</taxon>
        <taxon>Actinomycetes</taxon>
        <taxon>Bifidobacteriales</taxon>
        <taxon>Bifidobacteriaceae</taxon>
        <taxon>Gardnerella</taxon>
    </lineage>
</organism>
<dbReference type="AlphaFoldDB" id="A0A135Z8A9"/>
<sequence length="360" mass="41610">MNNETLNEIAQQFNVEDSFTTITPYGSGHINTTYLAVNKHRRYILQKMNTDIFPDTVNLMRNIELVTNFLRSKNQETLEIIPTHNKKSYYEYVDGNNKPEMYRMYAFIENTISYDLVPNAQVFKDAGAAFGSFQNYLAEFDASKLVETIAHFHDTPHRFCDFKKAVSEDRFDRAKTCQKEIDFYMSHADFYSTITSGLASGEIPLRVTHNDTKLNNILMDATTHKPRAIIDLDTIMPGSMLYDFGDSIRFGASTALEDEKDIEKVHFSTEFFKAYAQGFISEQKNNITQNETQLLAIAGNMLTLECGMRFLTDYLQGDTYFATHYEDHNLVRTRTQIKLVQEMEEKSTEIREIIDDIMNE</sequence>
<dbReference type="Pfam" id="PF01636">
    <property type="entry name" value="APH"/>
    <property type="match status" value="1"/>
</dbReference>
<evidence type="ECO:0000313" key="3">
    <source>
        <dbReference type="Proteomes" id="UP000070505"/>
    </source>
</evidence>
<dbReference type="PANTHER" id="PTHR21064:SF5">
    <property type="entry name" value="SLR1880 PROTEIN"/>
    <property type="match status" value="1"/>
</dbReference>
<dbReference type="Proteomes" id="UP000070505">
    <property type="component" value="Unassembled WGS sequence"/>
</dbReference>
<dbReference type="InterPro" id="IPR000719">
    <property type="entry name" value="Prot_kinase_dom"/>
</dbReference>
<dbReference type="SUPFAM" id="SSF56112">
    <property type="entry name" value="Protein kinase-like (PK-like)"/>
    <property type="match status" value="1"/>
</dbReference>
<protein>
    <recommendedName>
        <fullName evidence="1">Protein kinase domain-containing protein</fullName>
    </recommendedName>
</protein>
<dbReference type="GO" id="GO:0004672">
    <property type="term" value="F:protein kinase activity"/>
    <property type="evidence" value="ECO:0007669"/>
    <property type="project" value="InterPro"/>
</dbReference>
<dbReference type="GO" id="GO:0005524">
    <property type="term" value="F:ATP binding"/>
    <property type="evidence" value="ECO:0007669"/>
    <property type="project" value="InterPro"/>
</dbReference>
<reference evidence="2 3" key="1">
    <citation type="submission" date="2016-02" db="EMBL/GenBank/DDBJ databases">
        <authorList>
            <person name="Wen L."/>
            <person name="He K."/>
            <person name="Yang H."/>
        </authorList>
    </citation>
    <scope>NUCLEOTIDE SEQUENCE [LARGE SCALE GENOMIC DNA]</scope>
    <source>
        <strain evidence="2 3">CMW7778B</strain>
    </source>
</reference>
<dbReference type="InterPro" id="IPR002575">
    <property type="entry name" value="Aminoglycoside_PTrfase"/>
</dbReference>
<dbReference type="PATRIC" id="fig|2702.101.peg.532"/>
<comment type="caution">
    <text evidence="2">The sequence shown here is derived from an EMBL/GenBank/DDBJ whole genome shotgun (WGS) entry which is preliminary data.</text>
</comment>
<feature type="domain" description="Protein kinase" evidence="1">
    <location>
        <begin position="19"/>
        <end position="360"/>
    </location>
</feature>
<evidence type="ECO:0000259" key="1">
    <source>
        <dbReference type="PROSITE" id="PS50011"/>
    </source>
</evidence>
<accession>A0A135Z8A9</accession>
<dbReference type="Gene3D" id="3.90.1200.10">
    <property type="match status" value="1"/>
</dbReference>
<dbReference type="InterPro" id="IPR011009">
    <property type="entry name" value="Kinase-like_dom_sf"/>
</dbReference>
<gene>
    <name evidence="2" type="ORF">HMPREF3230_00550</name>
</gene>
<proteinExistence type="predicted"/>
<dbReference type="EMBL" id="LSRC01000019">
    <property type="protein sequence ID" value="KXI17901.1"/>
    <property type="molecule type" value="Genomic_DNA"/>
</dbReference>
<dbReference type="InterPro" id="IPR050249">
    <property type="entry name" value="Pseudomonas-type_ThrB"/>
</dbReference>
<dbReference type="PROSITE" id="PS50011">
    <property type="entry name" value="PROTEIN_KINASE_DOM"/>
    <property type="match status" value="1"/>
</dbReference>
<evidence type="ECO:0000313" key="2">
    <source>
        <dbReference type="EMBL" id="KXI17901.1"/>
    </source>
</evidence>
<dbReference type="PANTHER" id="PTHR21064">
    <property type="entry name" value="AMINOGLYCOSIDE PHOSPHOTRANSFERASE DOMAIN-CONTAINING PROTEIN-RELATED"/>
    <property type="match status" value="1"/>
</dbReference>
<name>A0A135Z8A9_GARVA</name>